<feature type="domain" description="CCR4-NOT transcription complex subunit 1 TTP binding" evidence="10">
    <location>
        <begin position="673"/>
        <end position="846"/>
    </location>
</feature>
<dbReference type="Pfam" id="PF12842">
    <property type="entry name" value="DUF3819"/>
    <property type="match status" value="1"/>
</dbReference>
<dbReference type="PROSITE" id="PS51450">
    <property type="entry name" value="LRR"/>
    <property type="match status" value="1"/>
</dbReference>
<evidence type="ECO:0000259" key="8">
    <source>
        <dbReference type="Pfam" id="PF12842"/>
    </source>
</evidence>
<protein>
    <recommendedName>
        <fullName evidence="15">CCR4-NOT transcription complex subunit 1</fullName>
    </recommendedName>
</protein>
<feature type="domain" description="CCR4-NOT transcription complex subunit 1-like NOT1 connector" evidence="12">
    <location>
        <begin position="1691"/>
        <end position="1817"/>
    </location>
</feature>
<dbReference type="InterPro" id="IPR007196">
    <property type="entry name" value="CCR4-Not_Not1_C"/>
</dbReference>
<feature type="region of interest" description="Disordered" evidence="6">
    <location>
        <begin position="880"/>
        <end position="907"/>
    </location>
</feature>
<dbReference type="InterPro" id="IPR040398">
    <property type="entry name" value="Not1"/>
</dbReference>
<evidence type="ECO:0000256" key="2">
    <source>
        <dbReference type="ARBA" id="ARBA00022491"/>
    </source>
</evidence>
<evidence type="ECO:0000313" key="13">
    <source>
        <dbReference type="EMBL" id="KAF9668771.1"/>
    </source>
</evidence>
<evidence type="ECO:0000259" key="7">
    <source>
        <dbReference type="Pfam" id="PF04054"/>
    </source>
</evidence>
<evidence type="ECO:0000259" key="10">
    <source>
        <dbReference type="Pfam" id="PF16417"/>
    </source>
</evidence>
<evidence type="ECO:0000313" key="14">
    <source>
        <dbReference type="Proteomes" id="UP000657918"/>
    </source>
</evidence>
<feature type="region of interest" description="Disordered" evidence="6">
    <location>
        <begin position="1632"/>
        <end position="1666"/>
    </location>
</feature>
<keyword evidence="3" id="KW-0805">Transcription regulation</keyword>
<dbReference type="Pfam" id="PF16417">
    <property type="entry name" value="CNOT1_TTP_bind"/>
    <property type="match status" value="1"/>
</dbReference>
<dbReference type="Proteomes" id="UP000657918">
    <property type="component" value="Unassembled WGS sequence"/>
</dbReference>
<dbReference type="InterPro" id="IPR032191">
    <property type="entry name" value="CNOT1_CAF1_bind"/>
</dbReference>
<keyword evidence="4" id="KW-0804">Transcription</keyword>
<dbReference type="InterPro" id="IPR038535">
    <property type="entry name" value="CNOT1_TTP_bind_sf"/>
</dbReference>
<gene>
    <name evidence="13" type="ORF">SADUNF_Sadunf14G0038100</name>
</gene>
<evidence type="ECO:0000256" key="3">
    <source>
        <dbReference type="ARBA" id="ARBA00023015"/>
    </source>
</evidence>
<feature type="domain" description="CCR4-NOT transcription complex subunit 1 HEAT repeat" evidence="11">
    <location>
        <begin position="503"/>
        <end position="649"/>
    </location>
</feature>
<proteinExistence type="predicted"/>
<dbReference type="InterPro" id="IPR032194">
    <property type="entry name" value="CNOT1_HEAT"/>
</dbReference>
<name>A0A835JG33_9ROSI</name>
<dbReference type="InterPro" id="IPR024557">
    <property type="entry name" value="CNOT1_dom_4"/>
</dbReference>
<dbReference type="InterPro" id="IPR001611">
    <property type="entry name" value="Leu-rich_rpt"/>
</dbReference>
<feature type="compositionally biased region" description="Basic and acidic residues" evidence="6">
    <location>
        <begin position="898"/>
        <end position="907"/>
    </location>
</feature>
<dbReference type="Pfam" id="PF16415">
    <property type="entry name" value="CNOT1_CAF1_bind"/>
    <property type="match status" value="1"/>
</dbReference>
<evidence type="ECO:0000259" key="9">
    <source>
        <dbReference type="Pfam" id="PF16415"/>
    </source>
</evidence>
<dbReference type="Pfam" id="PF16418">
    <property type="entry name" value="CNOT1_HEAT"/>
    <property type="match status" value="1"/>
</dbReference>
<dbReference type="Gene3D" id="1.25.40.790">
    <property type="match status" value="1"/>
</dbReference>
<dbReference type="Gene3D" id="1.25.40.800">
    <property type="match status" value="1"/>
</dbReference>
<feature type="compositionally biased region" description="Low complexity" evidence="6">
    <location>
        <begin position="1651"/>
        <end position="1663"/>
    </location>
</feature>
<dbReference type="GO" id="GO:0005634">
    <property type="term" value="C:nucleus"/>
    <property type="evidence" value="ECO:0007669"/>
    <property type="project" value="UniProtKB-SubCell"/>
</dbReference>
<accession>A0A835JG33</accession>
<dbReference type="GO" id="GO:0000289">
    <property type="term" value="P:nuclear-transcribed mRNA poly(A) tail shortening"/>
    <property type="evidence" value="ECO:0007669"/>
    <property type="project" value="UniProtKB-ARBA"/>
</dbReference>
<dbReference type="CDD" id="cd20710">
    <property type="entry name" value="NOT1_connector"/>
    <property type="match status" value="1"/>
</dbReference>
<reference evidence="13 14" key="1">
    <citation type="submission" date="2020-10" db="EMBL/GenBank/DDBJ databases">
        <title>Plant Genome Project.</title>
        <authorList>
            <person name="Zhang R.-G."/>
        </authorList>
    </citation>
    <scope>NUCLEOTIDE SEQUENCE [LARGE SCALE GENOMIC DNA]</scope>
    <source>
        <strain evidence="13">FAFU-HL-1</strain>
        <tissue evidence="13">Leaf</tissue>
    </source>
</reference>
<dbReference type="InterPro" id="IPR032193">
    <property type="entry name" value="CNOT1_TTP_bind"/>
</dbReference>
<dbReference type="FunFam" id="1.25.40.790:FF:000002">
    <property type="entry name" value="Transcription regulator"/>
    <property type="match status" value="1"/>
</dbReference>
<dbReference type="GO" id="GO:0060090">
    <property type="term" value="F:molecular adaptor activity"/>
    <property type="evidence" value="ECO:0007669"/>
    <property type="project" value="TreeGrafter"/>
</dbReference>
<dbReference type="InterPro" id="IPR055454">
    <property type="entry name" value="CNOT1-like_NOT1_connector"/>
</dbReference>
<keyword evidence="5" id="KW-0539">Nucleus</keyword>
<organism evidence="13 14">
    <name type="scientific">Salix dunnii</name>
    <dbReference type="NCBI Taxonomy" id="1413687"/>
    <lineage>
        <taxon>Eukaryota</taxon>
        <taxon>Viridiplantae</taxon>
        <taxon>Streptophyta</taxon>
        <taxon>Embryophyta</taxon>
        <taxon>Tracheophyta</taxon>
        <taxon>Spermatophyta</taxon>
        <taxon>Magnoliopsida</taxon>
        <taxon>eudicotyledons</taxon>
        <taxon>Gunneridae</taxon>
        <taxon>Pentapetalae</taxon>
        <taxon>rosids</taxon>
        <taxon>fabids</taxon>
        <taxon>Malpighiales</taxon>
        <taxon>Salicaceae</taxon>
        <taxon>Saliceae</taxon>
        <taxon>Salix</taxon>
    </lineage>
</organism>
<dbReference type="FunFam" id="1.25.40.800:FF:000001">
    <property type="entry name" value="CCR4-NOT transcription complex subunit 1"/>
    <property type="match status" value="1"/>
</dbReference>
<dbReference type="Gene3D" id="1.25.40.180">
    <property type="match status" value="1"/>
</dbReference>
<dbReference type="PANTHER" id="PTHR13162">
    <property type="entry name" value="CCR4-NOT TRANSCRIPTION COMPLEX"/>
    <property type="match status" value="1"/>
</dbReference>
<feature type="compositionally biased region" description="Polar residues" evidence="6">
    <location>
        <begin position="880"/>
        <end position="896"/>
    </location>
</feature>
<evidence type="ECO:0000259" key="12">
    <source>
        <dbReference type="Pfam" id="PF25097"/>
    </source>
</evidence>
<dbReference type="FunFam" id="1.25.40.840:FF:000003">
    <property type="entry name" value="Transcription regulator"/>
    <property type="match status" value="1"/>
</dbReference>
<dbReference type="FunFam" id="1.25.40.180:FF:000012">
    <property type="entry name" value="Ccr4-Not transcription complex subunit"/>
    <property type="match status" value="1"/>
</dbReference>
<keyword evidence="2" id="KW-0678">Repressor</keyword>
<evidence type="ECO:0000256" key="6">
    <source>
        <dbReference type="SAM" id="MobiDB-lite"/>
    </source>
</evidence>
<evidence type="ECO:0000256" key="4">
    <source>
        <dbReference type="ARBA" id="ARBA00023163"/>
    </source>
</evidence>
<evidence type="ECO:0008006" key="15">
    <source>
        <dbReference type="Google" id="ProtNLM"/>
    </source>
</evidence>
<feature type="domain" description="CCR4-Not complex component Not1 C-terminal" evidence="7">
    <location>
        <begin position="2091"/>
        <end position="2453"/>
    </location>
</feature>
<evidence type="ECO:0000259" key="11">
    <source>
        <dbReference type="Pfam" id="PF16418"/>
    </source>
</evidence>
<feature type="domain" description="CCR4-NOT transcription complex subunit 1-like NOT1 connector" evidence="12">
    <location>
        <begin position="1839"/>
        <end position="1891"/>
    </location>
</feature>
<keyword evidence="14" id="KW-1185">Reference proteome</keyword>
<dbReference type="Gene3D" id="1.25.40.840">
    <property type="entry name" value="CCR4-NOT transcription complex subunit 1 TTP binding domain"/>
    <property type="match status" value="1"/>
</dbReference>
<dbReference type="Pfam" id="PF25097">
    <property type="entry name" value="ARM_Cnot1"/>
    <property type="match status" value="2"/>
</dbReference>
<evidence type="ECO:0000256" key="1">
    <source>
        <dbReference type="ARBA" id="ARBA00004123"/>
    </source>
</evidence>
<dbReference type="OrthoDB" id="1933107at2759"/>
<dbReference type="EMBL" id="JADGMS010000014">
    <property type="protein sequence ID" value="KAF9668771.1"/>
    <property type="molecule type" value="Genomic_DNA"/>
</dbReference>
<comment type="subcellular location">
    <subcellularLocation>
        <location evidence="1">Nucleus</location>
    </subcellularLocation>
</comment>
<dbReference type="PANTHER" id="PTHR13162:SF8">
    <property type="entry name" value="CCR4-NOT TRANSCRIPTION COMPLEX SUBUNIT 1"/>
    <property type="match status" value="1"/>
</dbReference>
<dbReference type="GO" id="GO:0030015">
    <property type="term" value="C:CCR4-NOT core complex"/>
    <property type="evidence" value="ECO:0007669"/>
    <property type="project" value="InterPro"/>
</dbReference>
<dbReference type="GO" id="GO:0017148">
    <property type="term" value="P:negative regulation of translation"/>
    <property type="evidence" value="ECO:0007669"/>
    <property type="project" value="InterPro"/>
</dbReference>
<dbReference type="GO" id="GO:0000932">
    <property type="term" value="C:P-body"/>
    <property type="evidence" value="ECO:0007669"/>
    <property type="project" value="TreeGrafter"/>
</dbReference>
<evidence type="ECO:0000256" key="5">
    <source>
        <dbReference type="ARBA" id="ARBA00023242"/>
    </source>
</evidence>
<feature type="compositionally biased region" description="Basic and acidic residues" evidence="6">
    <location>
        <begin position="1641"/>
        <end position="1650"/>
    </location>
</feature>
<sequence length="2476" mass="275049">MIELSSTIPSQIRFLLHALNEANVDSVFRDLCPLMEYGIEGSILTLQTCLEYLKTDLKNTQLEPVLVSVFKFILDKPNSTTVFCQSLRSLEITVNFLEKLSNLPKLSVAEKIGIGLALSDAENADTRMFGELLVYSSFFAPFTGLEAWTAFVDGFVVFSAKKFCMAQIEELCANPVPINSVDQIQNIVMFLQRSEGLSKHVDSFMQMMSLMQSKDVTPFVLTPLISDELRDANFWRNMDLFHGSTENEFDAILAEMEKEMSLGDIVKELGYGCTFDALHCKEILSPFLPLTEVTIAKILGTIARNLSGLEDNLSTFSTFGLALGCDITTDLQQISSWDVDILVKTIKQLAPGINWIQVIENLDHEGFYIPNEEAFSFLMSAYRQAWQDPFPLHAICGSLWKNTEGQLSFLKHAVLAPPEVFTFAHSGRQLSYMDAVHGHKLQVGHANHAWLCLDLLDVLCQLAETGHASSVRPILKYPLKHCPELLLLGMFNINTSYNLLQNEVSFTVFPLILKSPAAAGMVLYLWHLNPNLVLRGFVEADNVESNIMTKILEVCQEIKILPSVLDMIPFPSGIRLAALASRKELIDLEKWLSNNLITYKDTFFEECLRFLKEIQLVGSQDFSAKPFHHQSNIVNLYSETSSTFLKVLQAHTSLIISTQLSEEMERLHVTVMDSNPRLQNGSAADSSTPDGFSDDVEAEANSYFHQMFSGQLTIDAMVQMLARFKESSVKREQLIFECMIGNLFEEYRFFPKYPERQLKIAALLFGSVIKHQLVTHLTLGIALRGVLDALRKPPDSKMFVFGTKSLEQFVDRLIEWPQYCNHILQISHLRVTHTELVAFIERALARISSGHLETDGTNNASVAHHHGLLQAASVNVESNSINIPPHGQQLSSTLHGQQRHESSHDDRLKASAAPFDDTKPFLSSGGLSSAASSDASSIQKNTVTSTSLLSSSPGFVRPSRGVTSTRFGSALNIETLVAAAERRETQIEAMVIGGLAIVKYEAPGSEIQDKISFIINNISVANVEVKAKEFTEILKEQYYPWFAQYMVMKRASIEPNFHDLYLKFLDKVNSKALSKEIVQASYENCKVLLGSELIKSSSEERSLLKNLGSWLGKLTIGRNQVLRAREIDPKSLIIEAYEKGLMIAVIPFTSKILEPCQSSLAYQPPNPWTMGILGLLAEIYSMPNLKMNLKFDIEVLFKNLGVDMKDIAPTSLLKDRKREIEGNPDFSNKDVGASQPQLVPEVKSGIISPLNHVELPLEVASPPNSSGHAHLLSQYTSPVHTLMEDDKLASSGLSDQLPSAQGLFQANPSQSTFSASQLPTAIPNIGTHVIINQKLNSWGLHVHFQRLVPAVMDRAIKDIVSSIVQRSVSIATQTTKELVLKDYAMEFDETRIYNAAHLMVASLAGSLAHVTCKEPLRGSISSQLRNSVQVFSLTSEILEHAVQLVTNDNLDLGCAVIEQAATDKVPFLALMYTYSTILSLPLGVFVVLSDAIQTIDTEIAQQLVRRKHGDGVGQTFFDTSMYTQSSMGVVPEALRPKPGHLSISQQRVYEDFVRLPWQNQSSHITHVIPAGSASSGASALASAYGSVSSDVASEAIESNSAALLSAASIHSAAADGVIPQSSENNSINASFSATAASPEPHPVESSDVKESGVSSEPSSAASERVGSSIADASLNTRDALDKYQIIAQKLETLVASDSREAEIQGVLTEVPEIILRCVSRDEAALAVAQKVFKGLYENASNSFHVNASLAILAAIRDVCKLVVKELTSWVIYSDEERKFNKDITLGLIGSELLNLAEYNVHMAKLIDGGRNSTSKEFFLYRLGISALDLITNSINCTEAATDFAISLIQALVVEESKVISELHNLVDALAKLAAKSGSSESLQQLIEIVRNLGANAGSLTSLTLGKEDKARQSRDKKPINQLIANREDYSNIESVEPEGFRDQVSKLFDEWYRICELPALNDTASTNYIFQLHKSGLLKGDEMTDRFFRVLTELSVVHCLSSEAINSNALQSPQQVQSLSFLAIDTYAKLVFSILKMEQGPNKLFLLSKILNVTMKLVQKDSEERKNSFNARPYFRLFISWLQDLLSQEPVIDGVNLQILTVFAGIFHNLQPLKVPGFSYAWLSLVSHRSFMPRLLTGNAQKGWPYVQRLLVDLFQFLEPYLRNAELAVPVHLLYKGTLRVLLVLLHDFPEFLCDYHFTFCDVIPPSCIQMRNIILSAFPLNMRLPDPSTPNLKIDLLPEIREPPHIFSEVDAALKAKQMKADVDEYLKTRQQGSSFLTELKQRLLLTPSEAASAGTRYNVPLINSLVLYAGMQAIQQLQARTPHGQSAGNTVPLAVFLVDAALDIYQTLILDLDTEGRYLFLNAVANQLRYPNNHTHYFSFVLLYLFAESNQEIIQEQITRVLLERLIVNRPHPWGLLITFIELIKNPRYNFWNRSFIRCAPEIEKLFESVARSCGGLKPMDDSMVSSWVSESPH</sequence>
<feature type="domain" description="CCR4-NOT transcription complex subunit 1" evidence="8">
    <location>
        <begin position="1343"/>
        <end position="1465"/>
    </location>
</feature>
<dbReference type="Pfam" id="PF04054">
    <property type="entry name" value="Not1"/>
    <property type="match status" value="1"/>
</dbReference>
<comment type="caution">
    <text evidence="13">The sequence shown here is derived from an EMBL/GenBank/DDBJ whole genome shotgun (WGS) entry which is preliminary data.</text>
</comment>
<feature type="domain" description="CCR4-NOT transcription complex subunit 1 CAF1-binding" evidence="9">
    <location>
        <begin position="1000"/>
        <end position="1220"/>
    </location>
</feature>